<evidence type="ECO:0000256" key="2">
    <source>
        <dbReference type="SAM" id="Phobius"/>
    </source>
</evidence>
<gene>
    <name evidence="3" type="ORF">BJ963_000865</name>
</gene>
<keyword evidence="2" id="KW-1133">Transmembrane helix</keyword>
<dbReference type="RefSeq" id="WP_246297989.1">
    <property type="nucleotide sequence ID" value="NZ_BAAAPX010000001.1"/>
</dbReference>
<keyword evidence="2" id="KW-0472">Membrane</keyword>
<feature type="compositionally biased region" description="Basic and acidic residues" evidence="1">
    <location>
        <begin position="52"/>
        <end position="69"/>
    </location>
</feature>
<evidence type="ECO:0000256" key="1">
    <source>
        <dbReference type="SAM" id="MobiDB-lite"/>
    </source>
</evidence>
<reference evidence="3 4" key="1">
    <citation type="submission" date="2020-07" db="EMBL/GenBank/DDBJ databases">
        <title>Sequencing the genomes of 1000 actinobacteria strains.</title>
        <authorList>
            <person name="Klenk H.-P."/>
        </authorList>
    </citation>
    <scope>NUCLEOTIDE SEQUENCE [LARGE SCALE GENOMIC DNA]</scope>
    <source>
        <strain evidence="3 4">DSM 23871</strain>
    </source>
</reference>
<evidence type="ECO:0000313" key="3">
    <source>
        <dbReference type="EMBL" id="NYD73346.1"/>
    </source>
</evidence>
<feature type="region of interest" description="Disordered" evidence="1">
    <location>
        <begin position="177"/>
        <end position="274"/>
    </location>
</feature>
<feature type="compositionally biased region" description="Pro residues" evidence="1">
    <location>
        <begin position="1"/>
        <end position="11"/>
    </location>
</feature>
<feature type="compositionally biased region" description="Low complexity" evidence="1">
    <location>
        <begin position="286"/>
        <end position="299"/>
    </location>
</feature>
<feature type="region of interest" description="Disordered" evidence="1">
    <location>
        <begin position="286"/>
        <end position="338"/>
    </location>
</feature>
<keyword evidence="2" id="KW-0812">Transmembrane</keyword>
<dbReference type="AlphaFoldDB" id="A0A852SW65"/>
<protein>
    <submittedName>
        <fullName evidence="3">Uncharacterized protein</fullName>
    </submittedName>
</protein>
<proteinExistence type="predicted"/>
<comment type="caution">
    <text evidence="3">The sequence shown here is derived from an EMBL/GenBank/DDBJ whole genome shotgun (WGS) entry which is preliminary data.</text>
</comment>
<feature type="compositionally biased region" description="Low complexity" evidence="1">
    <location>
        <begin position="259"/>
        <end position="272"/>
    </location>
</feature>
<dbReference type="Proteomes" id="UP000589620">
    <property type="component" value="Unassembled WGS sequence"/>
</dbReference>
<keyword evidence="4" id="KW-1185">Reference proteome</keyword>
<name>A0A852SW65_9MICO</name>
<feature type="compositionally biased region" description="Low complexity" evidence="1">
    <location>
        <begin position="219"/>
        <end position="237"/>
    </location>
</feature>
<feature type="transmembrane region" description="Helical" evidence="2">
    <location>
        <begin position="450"/>
        <end position="476"/>
    </location>
</feature>
<feature type="compositionally biased region" description="Low complexity" evidence="1">
    <location>
        <begin position="145"/>
        <end position="160"/>
    </location>
</feature>
<accession>A0A852SW65</accession>
<sequence length="479" mass="49530">MTSWPEQPPTGQPQTRRQAREFERSASRRAGTAEPTPGGQIPEMTTTAPARPSDDAAQRADGQKPDNQKPVDQNPVDQKPEVAQSDARASQPETPAIPASAFAEPGVSSPSRDAFDLFRQGPDTTQPEPVTQPMAILQPTPPPASAAAPSAPAGTPTAGSERTLTRRELRAMLQAQEANAQANHAPVPGEQVFPVSFTSGPEESGATKPGTADSFAERPAPAAADPLSADLATPAPTSEKSAWPLAPLTPSSAPGASRSGQSETTVTQSSTSPFAAFGSTTASKAETAVPEAPVTPAAANSSAAPVKDAEASDTAAQERRPFTPPTGHWSTAAELDDQNQPIISRNVAQSTAATTTNALILPVIPQPDTRAPLTSTGEILVTGSIDLPRGMGATGAHPDRIDSADLDRLLDGEENEFNTSEVQPVRASRAISTHTSTRGVIAPPKKRGNLLPVILMVTAGVLAVSVTALLVAAYVLKVF</sequence>
<evidence type="ECO:0000313" key="4">
    <source>
        <dbReference type="Proteomes" id="UP000589620"/>
    </source>
</evidence>
<feature type="region of interest" description="Disordered" evidence="1">
    <location>
        <begin position="1"/>
        <end position="162"/>
    </location>
</feature>
<dbReference type="EMBL" id="JACCBJ010000001">
    <property type="protein sequence ID" value="NYD73346.1"/>
    <property type="molecule type" value="Genomic_DNA"/>
</dbReference>
<organism evidence="3 4">
    <name type="scientific">Leifsonia soli</name>
    <dbReference type="NCBI Taxonomy" id="582665"/>
    <lineage>
        <taxon>Bacteria</taxon>
        <taxon>Bacillati</taxon>
        <taxon>Actinomycetota</taxon>
        <taxon>Actinomycetes</taxon>
        <taxon>Micrococcales</taxon>
        <taxon>Microbacteriaceae</taxon>
        <taxon>Leifsonia</taxon>
    </lineage>
</organism>